<name>A0A137PDH0_CONC2</name>
<dbReference type="PANTHER" id="PTHR35106:SF1">
    <property type="entry name" value="CHORD DOMAIN-CONTAINING PROTEIN"/>
    <property type="match status" value="1"/>
</dbReference>
<dbReference type="AlphaFoldDB" id="A0A137PDH0"/>
<accession>A0A137PDH0</accession>
<dbReference type="Proteomes" id="UP000070444">
    <property type="component" value="Unassembled WGS sequence"/>
</dbReference>
<dbReference type="OMA" id="RCKASYD"/>
<reference evidence="1 2" key="1">
    <citation type="journal article" date="2015" name="Genome Biol. Evol.">
        <title>Phylogenomic analyses indicate that early fungi evolved digesting cell walls of algal ancestors of land plants.</title>
        <authorList>
            <person name="Chang Y."/>
            <person name="Wang S."/>
            <person name="Sekimoto S."/>
            <person name="Aerts A.L."/>
            <person name="Choi C."/>
            <person name="Clum A."/>
            <person name="LaButti K.M."/>
            <person name="Lindquist E.A."/>
            <person name="Yee Ngan C."/>
            <person name="Ohm R.A."/>
            <person name="Salamov A.A."/>
            <person name="Grigoriev I.V."/>
            <person name="Spatafora J.W."/>
            <person name="Berbee M.L."/>
        </authorList>
    </citation>
    <scope>NUCLEOTIDE SEQUENCE [LARGE SCALE GENOMIC DNA]</scope>
    <source>
        <strain evidence="1 2">NRRL 28638</strain>
    </source>
</reference>
<protein>
    <submittedName>
        <fullName evidence="1">Uncharacterized protein</fullName>
    </submittedName>
</protein>
<gene>
    <name evidence="1" type="ORF">CONCODRAFT_77523</name>
</gene>
<evidence type="ECO:0000313" key="1">
    <source>
        <dbReference type="EMBL" id="KXN72981.1"/>
    </source>
</evidence>
<evidence type="ECO:0000313" key="2">
    <source>
        <dbReference type="Proteomes" id="UP000070444"/>
    </source>
</evidence>
<dbReference type="PANTHER" id="PTHR35106">
    <property type="entry name" value="BNAA07G25190D PROTEIN"/>
    <property type="match status" value="1"/>
</dbReference>
<organism evidence="1 2">
    <name type="scientific">Conidiobolus coronatus (strain ATCC 28846 / CBS 209.66 / NRRL 28638)</name>
    <name type="common">Delacroixia coronata</name>
    <dbReference type="NCBI Taxonomy" id="796925"/>
    <lineage>
        <taxon>Eukaryota</taxon>
        <taxon>Fungi</taxon>
        <taxon>Fungi incertae sedis</taxon>
        <taxon>Zoopagomycota</taxon>
        <taxon>Entomophthoromycotina</taxon>
        <taxon>Entomophthoromycetes</taxon>
        <taxon>Entomophthorales</taxon>
        <taxon>Ancylistaceae</taxon>
        <taxon>Conidiobolus</taxon>
    </lineage>
</organism>
<dbReference type="EMBL" id="KQ964443">
    <property type="protein sequence ID" value="KXN72981.1"/>
    <property type="molecule type" value="Genomic_DNA"/>
</dbReference>
<dbReference type="OrthoDB" id="73371at2759"/>
<proteinExistence type="predicted"/>
<keyword evidence="2" id="KW-1185">Reference proteome</keyword>
<sequence length="83" mass="9621">MSLITCKICSKKFNPTENQSTSCSYHPLSFVCRPHPSDHYAFELNDQLMKDLKTWKCEFWDCCGEEDRSALGCKSGYHKGYDE</sequence>